<dbReference type="RefSeq" id="WP_224840177.1">
    <property type="nucleotide sequence ID" value="NZ_CANLXW010000005.1"/>
</dbReference>
<evidence type="ECO:0000313" key="2">
    <source>
        <dbReference type="EMBL" id="MDW8517789.1"/>
    </source>
</evidence>
<keyword evidence="1" id="KW-0472">Membrane</keyword>
<gene>
    <name evidence="2" type="ORF">RIB56_16875</name>
</gene>
<proteinExistence type="predicted"/>
<reference evidence="3" key="1">
    <citation type="submission" date="2023-07" db="EMBL/GenBank/DDBJ databases">
        <title>Draft genomic sequences of Priestia flexa CCM isolated from the soil of an abandoned mine contaminated by free cyanide in the high Andean zone of Tacna, Peru.</title>
        <authorList>
            <person name="Caceda Quiroz C.J."/>
            <person name="Maraza Chooque G.J."/>
            <person name="Fora Quispe G.L."/>
            <person name="Carpio Mamani M."/>
        </authorList>
    </citation>
    <scope>NUCLEOTIDE SEQUENCE [LARGE SCALE GENOMIC DNA]</scope>
    <source>
        <strain evidence="3">CCM</strain>
    </source>
</reference>
<evidence type="ECO:0000313" key="3">
    <source>
        <dbReference type="Proteomes" id="UP001284771"/>
    </source>
</evidence>
<dbReference type="GeneID" id="93682159"/>
<accession>A0ABU4J9X6</accession>
<protein>
    <submittedName>
        <fullName evidence="2">Uncharacterized protein</fullName>
    </submittedName>
</protein>
<keyword evidence="3" id="KW-1185">Reference proteome</keyword>
<dbReference type="Proteomes" id="UP001284771">
    <property type="component" value="Unassembled WGS sequence"/>
</dbReference>
<feature type="transmembrane region" description="Helical" evidence="1">
    <location>
        <begin position="12"/>
        <end position="33"/>
    </location>
</feature>
<keyword evidence="1" id="KW-1133">Transmembrane helix</keyword>
<organism evidence="2 3">
    <name type="scientific">Priestia flexa</name>
    <dbReference type="NCBI Taxonomy" id="86664"/>
    <lineage>
        <taxon>Bacteria</taxon>
        <taxon>Bacillati</taxon>
        <taxon>Bacillota</taxon>
        <taxon>Bacilli</taxon>
        <taxon>Bacillales</taxon>
        <taxon>Bacillaceae</taxon>
        <taxon>Priestia</taxon>
    </lineage>
</organism>
<feature type="transmembrane region" description="Helical" evidence="1">
    <location>
        <begin position="70"/>
        <end position="91"/>
    </location>
</feature>
<keyword evidence="1" id="KW-0812">Transmembrane</keyword>
<comment type="caution">
    <text evidence="2">The sequence shown here is derived from an EMBL/GenBank/DDBJ whole genome shotgun (WGS) entry which is preliminary data.</text>
</comment>
<evidence type="ECO:0000256" key="1">
    <source>
        <dbReference type="SAM" id="Phobius"/>
    </source>
</evidence>
<name>A0ABU4J9X6_9BACI</name>
<feature type="transmembrane region" description="Helical" evidence="1">
    <location>
        <begin position="39"/>
        <end position="58"/>
    </location>
</feature>
<dbReference type="EMBL" id="JAWUZT010000062">
    <property type="protein sequence ID" value="MDW8517789.1"/>
    <property type="molecule type" value="Genomic_DNA"/>
</dbReference>
<sequence length="92" mass="10176">MYYSSRPRGVHLFIPGLLFVLTIVLFTMVQVGFYLESGIIRKIWVILMALLPVAGLITAIKGKRGSVKPWLILGNLVLVLTVTVMSVQAVFS</sequence>